<dbReference type="PANTHER" id="PTHR40076:SF1">
    <property type="entry name" value="MEMBRANE PROTEIN"/>
    <property type="match status" value="1"/>
</dbReference>
<protein>
    <recommendedName>
        <fullName evidence="4">Membrane domain of glycerophosphoryl diester phosphodiesterase</fullName>
    </recommendedName>
</protein>
<keyword evidence="1" id="KW-0812">Transmembrane</keyword>
<evidence type="ECO:0000313" key="3">
    <source>
        <dbReference type="Proteomes" id="UP000199306"/>
    </source>
</evidence>
<dbReference type="PANTHER" id="PTHR40076">
    <property type="entry name" value="MEMBRANE PROTEIN-RELATED"/>
    <property type="match status" value="1"/>
</dbReference>
<evidence type="ECO:0000256" key="1">
    <source>
        <dbReference type="SAM" id="Phobius"/>
    </source>
</evidence>
<feature type="transmembrane region" description="Helical" evidence="1">
    <location>
        <begin position="100"/>
        <end position="124"/>
    </location>
</feature>
<sequence>MTTRLEDSLINNYQVHIKNYIDYGWLVLKNNMGLFVFYTVINFMITLMLQIIPIVGPLVQSLLVSPCIAAGYYIAAQKGFDGKYTELSDFFRGFDHWKELLISTVFNSVFIMILLSPLFFLFGVSAFLDVKKVLANEDIFSTTAAMISITIFLIGVVYMTVSYLFVTQFIIFHKMEAWPAMELSRKLIAKKWLYFFVFGTCLLLFQFLGTIFCFIGLLVTMPLMYCALHAAFRDIAGLEDDELVSAINNIGNTDESPNRHFDEDEI</sequence>
<keyword evidence="1" id="KW-0472">Membrane</keyword>
<feature type="transmembrane region" description="Helical" evidence="1">
    <location>
        <begin position="58"/>
        <end position="75"/>
    </location>
</feature>
<name>A0A1I5MHT7_9BACT</name>
<gene>
    <name evidence="2" type="ORF">SAMN04515674_101316</name>
</gene>
<feature type="transmembrane region" description="Helical" evidence="1">
    <location>
        <begin position="32"/>
        <end position="52"/>
    </location>
</feature>
<dbReference type="RefSeq" id="WP_143095117.1">
    <property type="nucleotide sequence ID" value="NZ_FOXH01000001.1"/>
</dbReference>
<dbReference type="Proteomes" id="UP000199306">
    <property type="component" value="Unassembled WGS sequence"/>
</dbReference>
<keyword evidence="3" id="KW-1185">Reference proteome</keyword>
<feature type="transmembrane region" description="Helical" evidence="1">
    <location>
        <begin position="144"/>
        <end position="171"/>
    </location>
</feature>
<dbReference type="AlphaFoldDB" id="A0A1I5MHT7"/>
<dbReference type="EMBL" id="FOXH01000001">
    <property type="protein sequence ID" value="SFP09162.1"/>
    <property type="molecule type" value="Genomic_DNA"/>
</dbReference>
<accession>A0A1I5MHT7</accession>
<dbReference type="InterPro" id="IPR010380">
    <property type="entry name" value="DUF975"/>
</dbReference>
<organism evidence="2 3">
    <name type="scientific">Pseudarcicella hirudinis</name>
    <dbReference type="NCBI Taxonomy" id="1079859"/>
    <lineage>
        <taxon>Bacteria</taxon>
        <taxon>Pseudomonadati</taxon>
        <taxon>Bacteroidota</taxon>
        <taxon>Cytophagia</taxon>
        <taxon>Cytophagales</taxon>
        <taxon>Flectobacillaceae</taxon>
        <taxon>Pseudarcicella</taxon>
    </lineage>
</organism>
<feature type="transmembrane region" description="Helical" evidence="1">
    <location>
        <begin position="192"/>
        <end position="225"/>
    </location>
</feature>
<dbReference type="OrthoDB" id="825622at2"/>
<evidence type="ECO:0008006" key="4">
    <source>
        <dbReference type="Google" id="ProtNLM"/>
    </source>
</evidence>
<dbReference type="STRING" id="1079859.SAMN04515674_101316"/>
<keyword evidence="1" id="KW-1133">Transmembrane helix</keyword>
<proteinExistence type="predicted"/>
<reference evidence="2 3" key="1">
    <citation type="submission" date="2016-10" db="EMBL/GenBank/DDBJ databases">
        <authorList>
            <person name="de Groot N.N."/>
        </authorList>
    </citation>
    <scope>NUCLEOTIDE SEQUENCE [LARGE SCALE GENOMIC DNA]</scope>
    <source>
        <strain evidence="3">E92,LMG 26720,CCM 7988</strain>
    </source>
</reference>
<evidence type="ECO:0000313" key="2">
    <source>
        <dbReference type="EMBL" id="SFP09162.1"/>
    </source>
</evidence>